<proteinExistence type="predicted"/>
<evidence type="ECO:0000313" key="3">
    <source>
        <dbReference type="Proteomes" id="UP001180020"/>
    </source>
</evidence>
<evidence type="ECO:0008006" key="4">
    <source>
        <dbReference type="Google" id="ProtNLM"/>
    </source>
</evidence>
<dbReference type="PANTHER" id="PTHR14614:SF130">
    <property type="entry name" value="PROTEIN-LYSINE N-METHYLTRANSFERASE EEF2KMT"/>
    <property type="match status" value="1"/>
</dbReference>
<keyword evidence="3" id="KW-1185">Reference proteome</keyword>
<dbReference type="Proteomes" id="UP001180020">
    <property type="component" value="Unassembled WGS sequence"/>
</dbReference>
<gene>
    <name evidence="2" type="ORF">QJS10_CPB17g01486</name>
</gene>
<dbReference type="Gene3D" id="3.40.50.150">
    <property type="entry name" value="Vaccinia Virus protein VP39"/>
    <property type="match status" value="1"/>
</dbReference>
<dbReference type="InterPro" id="IPR019410">
    <property type="entry name" value="Methyltransf_16"/>
</dbReference>
<name>A0AAV9CXP8_ACOCL</name>
<organism evidence="2 3">
    <name type="scientific">Acorus calamus</name>
    <name type="common">Sweet flag</name>
    <dbReference type="NCBI Taxonomy" id="4465"/>
    <lineage>
        <taxon>Eukaryota</taxon>
        <taxon>Viridiplantae</taxon>
        <taxon>Streptophyta</taxon>
        <taxon>Embryophyta</taxon>
        <taxon>Tracheophyta</taxon>
        <taxon>Spermatophyta</taxon>
        <taxon>Magnoliopsida</taxon>
        <taxon>Liliopsida</taxon>
        <taxon>Acoraceae</taxon>
        <taxon>Acorus</taxon>
    </lineage>
</organism>
<sequence length="434" mass="48279">MDPSSPTLQHLKAAFLSMEPTDCIISLARDTGGGRITEEIQCFILEHCIKYVDNKGSVQNNIYITSLLKKIIVELESSCDDVLEGLYELYACCMTSLKGVGSSRTFRTISYFFPDGSKNLVVPLQCSLNMLEGDTGCFIWPSSLFMSEFILSYPELFLNKFCFEVGSGVGLVGIALAFSKCYRVVLSDGGLSSLANMKCNLELNQLCTEDEALGGTLQHANKVECRFLPWESTSETELQGYQPDIVLGADVIYDPLCVPHLVRVLANLLKREGTKPNMGEEKKSLEASSHCHDSDEYEATDDNGNSKECLHGSSNRISHDGGSRYSRYSNPSKSERYSNLHATSCHQPESSCFATSSCESVRDEARKAPVAYIAQVIRKEETFDYFLKTAEEARLVVIDVTGKWKPMNLLPYMRSYDRSSISLYEVSYAQNGLN</sequence>
<accession>A0AAV9CXP8</accession>
<dbReference type="AlphaFoldDB" id="A0AAV9CXP8"/>
<dbReference type="EMBL" id="JAUJYO010000017">
    <property type="protein sequence ID" value="KAK1293645.1"/>
    <property type="molecule type" value="Genomic_DNA"/>
</dbReference>
<feature type="compositionally biased region" description="Basic and acidic residues" evidence="1">
    <location>
        <begin position="275"/>
        <end position="294"/>
    </location>
</feature>
<evidence type="ECO:0000256" key="1">
    <source>
        <dbReference type="SAM" id="MobiDB-lite"/>
    </source>
</evidence>
<protein>
    <recommendedName>
        <fullName evidence="4">FAM86 N-terminal domain-containing protein</fullName>
    </recommendedName>
</protein>
<feature type="region of interest" description="Disordered" evidence="1">
    <location>
        <begin position="275"/>
        <end position="335"/>
    </location>
</feature>
<evidence type="ECO:0000313" key="2">
    <source>
        <dbReference type="EMBL" id="KAK1293645.1"/>
    </source>
</evidence>
<reference evidence="2" key="2">
    <citation type="submission" date="2023-06" db="EMBL/GenBank/DDBJ databases">
        <authorList>
            <person name="Ma L."/>
            <person name="Liu K.-W."/>
            <person name="Li Z."/>
            <person name="Hsiao Y.-Y."/>
            <person name="Qi Y."/>
            <person name="Fu T."/>
            <person name="Tang G."/>
            <person name="Zhang D."/>
            <person name="Sun W.-H."/>
            <person name="Liu D.-K."/>
            <person name="Li Y."/>
            <person name="Chen G.-Z."/>
            <person name="Liu X.-D."/>
            <person name="Liao X.-Y."/>
            <person name="Jiang Y.-T."/>
            <person name="Yu X."/>
            <person name="Hao Y."/>
            <person name="Huang J."/>
            <person name="Zhao X.-W."/>
            <person name="Ke S."/>
            <person name="Chen Y.-Y."/>
            <person name="Wu W.-L."/>
            <person name="Hsu J.-L."/>
            <person name="Lin Y.-F."/>
            <person name="Huang M.-D."/>
            <person name="Li C.-Y."/>
            <person name="Huang L."/>
            <person name="Wang Z.-W."/>
            <person name="Zhao X."/>
            <person name="Zhong W.-Y."/>
            <person name="Peng D.-H."/>
            <person name="Ahmad S."/>
            <person name="Lan S."/>
            <person name="Zhang J.-S."/>
            <person name="Tsai W.-C."/>
            <person name="Van De Peer Y."/>
            <person name="Liu Z.-J."/>
        </authorList>
    </citation>
    <scope>NUCLEOTIDE SEQUENCE</scope>
    <source>
        <strain evidence="2">CP</strain>
        <tissue evidence="2">Leaves</tissue>
    </source>
</reference>
<dbReference type="PANTHER" id="PTHR14614">
    <property type="entry name" value="HEPATOCELLULAR CARCINOMA-ASSOCIATED ANTIGEN"/>
    <property type="match status" value="1"/>
</dbReference>
<reference evidence="2" key="1">
    <citation type="journal article" date="2023" name="Nat. Commun.">
        <title>Diploid and tetraploid genomes of Acorus and the evolution of monocots.</title>
        <authorList>
            <person name="Ma L."/>
            <person name="Liu K.W."/>
            <person name="Li Z."/>
            <person name="Hsiao Y.Y."/>
            <person name="Qi Y."/>
            <person name="Fu T."/>
            <person name="Tang G.D."/>
            <person name="Zhang D."/>
            <person name="Sun W.H."/>
            <person name="Liu D.K."/>
            <person name="Li Y."/>
            <person name="Chen G.Z."/>
            <person name="Liu X.D."/>
            <person name="Liao X.Y."/>
            <person name="Jiang Y.T."/>
            <person name="Yu X."/>
            <person name="Hao Y."/>
            <person name="Huang J."/>
            <person name="Zhao X.W."/>
            <person name="Ke S."/>
            <person name="Chen Y.Y."/>
            <person name="Wu W.L."/>
            <person name="Hsu J.L."/>
            <person name="Lin Y.F."/>
            <person name="Huang M.D."/>
            <person name="Li C.Y."/>
            <person name="Huang L."/>
            <person name="Wang Z.W."/>
            <person name="Zhao X."/>
            <person name="Zhong W.Y."/>
            <person name="Peng D.H."/>
            <person name="Ahmad S."/>
            <person name="Lan S."/>
            <person name="Zhang J.S."/>
            <person name="Tsai W.C."/>
            <person name="Van de Peer Y."/>
            <person name="Liu Z.J."/>
        </authorList>
    </citation>
    <scope>NUCLEOTIDE SEQUENCE</scope>
    <source>
        <strain evidence="2">CP</strain>
    </source>
</reference>
<dbReference type="InterPro" id="IPR029063">
    <property type="entry name" value="SAM-dependent_MTases_sf"/>
</dbReference>
<dbReference type="Pfam" id="PF10294">
    <property type="entry name" value="Methyltransf_16"/>
    <property type="match status" value="1"/>
</dbReference>
<dbReference type="SUPFAM" id="SSF53335">
    <property type="entry name" value="S-adenosyl-L-methionine-dependent methyltransferases"/>
    <property type="match status" value="1"/>
</dbReference>
<comment type="caution">
    <text evidence="2">The sequence shown here is derived from an EMBL/GenBank/DDBJ whole genome shotgun (WGS) entry which is preliminary data.</text>
</comment>